<sequence>MGRDRKPSITQEPSKIVFPVSRRSSITSSFSLPSLSLPSRSKPAPVLPPLDTTRANSHPLDSGSTTSSFITPSVSQPNTLELAHSPSRSISPIKPPASPGTSVPLPSIRSLRSRFSFTTQDPPNLPGVALQTPTQKRATARRFLPFGNSGSNNQSANPTLSIPRKSLGEVFALGRTSTSSRYDSTSSRSVTPSTKSSRSVTSASTMRGPWSHGSGYSTLAPPRPEASPRPRSDDFTLSAELGYVIAIESGDDTIRCRPDPPPAEPPPRLRDSTQTIIESSRENLSQMTLSPPIEIPSPTLPEFVPKIAQSTIGSDAPNSNLTNQSGNVSRRRQSPVPPITIPPPGVPIEREGTGPAEKIHATLVGSEGEDHDALPSTFPFTPIDDRSDVTSSVNNTPHSIDRSRVPLSVPPPLPSPSPHLETSAEGGFPFTNGLPPLGSPVLGSTGDTSNRRAQEVESSSPANLNTVLSGTATVSERPSASESHSHSQPPELQNSVWRPTTTVISSSATASLDFGSKHSTKSVLGLVAEKSGSSSTTVPTVEVSNNHAQSIDYDPHTSHLDRHSYLLSTLGTPSDDIRPTTLLGPDRSDMSGVTGQDPLPPSPILVEDRSPPPVSQPAQPSYSPVKDLNQNGRYLNTIEDDLAKLLSPHRLSPPSNKPHPEQRQLQTPTSVHGPLPSASLTPQPSPLQRAGTRLPAYGSTPSPSTLATRVNELLSAKSPANMQRGGAVERNAVSLNGSPMLSPGKLSSSGSWGAEQVNYRELMATPNNPTRLLPQRSPSVGAVLTRKRSASFDLSGSPTFTRDTSDPFAAHSIGSKRTDWLGPRTAKAFAAAGLIDKDRERSNLYSGPRSDTPSHRGSALNSWRTHGERNGGFGAGAGSVRSHSRLGSEIVSPSFRTRSLVGGDSSPSYRRSSLDHTAPPSPVSTHRTLISSATSSSQSQSALQTMRERHELETEALLLALAGSKRTERDLRAENDELMAYITQLERRIAVLEVEKEQAERSQSRTREYRWNTPSPSDVETLDKRRHEILAGRSSTRGWNYSNKTIVPGTRSPLNGRTPLSAGLPRSASATSVYRNNAVAEPDTAFTSLDTADSRTPPRNPSLIGVSTPTRNNVDRSLAEVLAAREDLDDWNEPSFSQPLQSSPRLSRNRLSSHSIASLVPQMPGNMSMLVHEQPGGEFGEDEISFRSASPSSMTLIHPRSNTPKPTPANISPVTADFSFNSIPGSPRSLRLGPEEEMHLADLISLQGLEIADVLSNLDA</sequence>
<feature type="coiled-coil region" evidence="1">
    <location>
        <begin position="968"/>
        <end position="1002"/>
    </location>
</feature>
<protein>
    <submittedName>
        <fullName evidence="3">Arginine-glutamic acid dipeptide repeats protein</fullName>
    </submittedName>
</protein>
<feature type="region of interest" description="Disordered" evidence="2">
    <location>
        <begin position="365"/>
        <end position="498"/>
    </location>
</feature>
<evidence type="ECO:0000256" key="2">
    <source>
        <dbReference type="SAM" id="MobiDB-lite"/>
    </source>
</evidence>
<feature type="compositionally biased region" description="Polar residues" evidence="2">
    <location>
        <begin position="62"/>
        <end position="79"/>
    </location>
</feature>
<feature type="compositionally biased region" description="Polar residues" evidence="2">
    <location>
        <begin position="389"/>
        <end position="398"/>
    </location>
</feature>
<feature type="region of interest" description="Disordered" evidence="2">
    <location>
        <begin position="840"/>
        <end position="885"/>
    </location>
</feature>
<feature type="region of interest" description="Disordered" evidence="2">
    <location>
        <begin position="176"/>
        <end position="235"/>
    </location>
</feature>
<feature type="region of interest" description="Disordered" evidence="2">
    <location>
        <begin position="897"/>
        <end position="943"/>
    </location>
</feature>
<evidence type="ECO:0000313" key="3">
    <source>
        <dbReference type="EMBL" id="CUA71569.1"/>
    </source>
</evidence>
<gene>
    <name evidence="3" type="ORF">RSOLAG22IIIB_04689</name>
</gene>
<feature type="compositionally biased region" description="Low complexity" evidence="2">
    <location>
        <begin position="616"/>
        <end position="625"/>
    </location>
</feature>
<dbReference type="EMBL" id="CYGV01001245">
    <property type="protein sequence ID" value="CUA71569.1"/>
    <property type="molecule type" value="Genomic_DNA"/>
</dbReference>
<feature type="region of interest" description="Disordered" evidence="2">
    <location>
        <begin position="1084"/>
        <end position="1110"/>
    </location>
</feature>
<feature type="region of interest" description="Disordered" evidence="2">
    <location>
        <begin position="568"/>
        <end position="629"/>
    </location>
</feature>
<feature type="region of interest" description="Disordered" evidence="2">
    <location>
        <begin position="116"/>
        <end position="135"/>
    </location>
</feature>
<feature type="region of interest" description="Disordered" evidence="2">
    <location>
        <begin position="647"/>
        <end position="705"/>
    </location>
</feature>
<keyword evidence="4" id="KW-1185">Reference proteome</keyword>
<feature type="region of interest" description="Disordered" evidence="2">
    <location>
        <begin position="1"/>
        <end position="20"/>
    </location>
</feature>
<proteinExistence type="predicted"/>
<feature type="compositionally biased region" description="Polar residues" evidence="2">
    <location>
        <begin position="456"/>
        <end position="498"/>
    </location>
</feature>
<evidence type="ECO:0000313" key="4">
    <source>
        <dbReference type="Proteomes" id="UP000044841"/>
    </source>
</evidence>
<dbReference type="Proteomes" id="UP000044841">
    <property type="component" value="Unassembled WGS sequence"/>
</dbReference>
<feature type="compositionally biased region" description="Low complexity" evidence="2">
    <location>
        <begin position="29"/>
        <end position="41"/>
    </location>
</feature>
<accession>A0A0K6FZL0</accession>
<feature type="region of interest" description="Disordered" evidence="2">
    <location>
        <begin position="29"/>
        <end position="107"/>
    </location>
</feature>
<feature type="region of interest" description="Disordered" evidence="2">
    <location>
        <begin position="1041"/>
        <end position="1067"/>
    </location>
</feature>
<feature type="compositionally biased region" description="Pro residues" evidence="2">
    <location>
        <begin position="335"/>
        <end position="346"/>
    </location>
</feature>
<feature type="compositionally biased region" description="Low complexity" evidence="2">
    <location>
        <begin position="176"/>
        <end position="205"/>
    </location>
</feature>
<name>A0A0K6FZL0_9AGAM</name>
<keyword evidence="1" id="KW-0175">Coiled coil</keyword>
<feature type="compositionally biased region" description="Pro residues" evidence="2">
    <location>
        <begin position="408"/>
        <end position="417"/>
    </location>
</feature>
<feature type="region of interest" description="Disordered" evidence="2">
    <location>
        <begin position="310"/>
        <end position="352"/>
    </location>
</feature>
<feature type="compositionally biased region" description="Low complexity" evidence="2">
    <location>
        <begin position="928"/>
        <end position="943"/>
    </location>
</feature>
<reference evidence="3 4" key="1">
    <citation type="submission" date="2015-07" db="EMBL/GenBank/DDBJ databases">
        <authorList>
            <person name="Noorani M."/>
        </authorList>
    </citation>
    <scope>NUCLEOTIDE SEQUENCE [LARGE SCALE GENOMIC DNA]</scope>
    <source>
        <strain evidence="3">BBA 69670</strain>
    </source>
</reference>
<evidence type="ECO:0000256" key="1">
    <source>
        <dbReference type="SAM" id="Coils"/>
    </source>
</evidence>
<dbReference type="AlphaFoldDB" id="A0A0K6FZL0"/>
<feature type="compositionally biased region" description="Polar residues" evidence="2">
    <location>
        <begin position="310"/>
        <end position="328"/>
    </location>
</feature>
<organism evidence="3 4">
    <name type="scientific">Rhizoctonia solani</name>
    <dbReference type="NCBI Taxonomy" id="456999"/>
    <lineage>
        <taxon>Eukaryota</taxon>
        <taxon>Fungi</taxon>
        <taxon>Dikarya</taxon>
        <taxon>Basidiomycota</taxon>
        <taxon>Agaricomycotina</taxon>
        <taxon>Agaricomycetes</taxon>
        <taxon>Cantharellales</taxon>
        <taxon>Ceratobasidiaceae</taxon>
        <taxon>Rhizoctonia</taxon>
    </lineage>
</organism>